<proteinExistence type="predicted"/>
<accession>A0A0K2SHK1</accession>
<dbReference type="PROSITE" id="PS51186">
    <property type="entry name" value="GNAT"/>
    <property type="match status" value="1"/>
</dbReference>
<dbReference type="KEGG" id="lpil:LIP_0713"/>
<keyword evidence="4" id="KW-1185">Reference proteome</keyword>
<dbReference type="PANTHER" id="PTHR37817:SF1">
    <property type="entry name" value="N-ACETYLTRANSFERASE EIS"/>
    <property type="match status" value="1"/>
</dbReference>
<feature type="domain" description="N-acetyltransferase" evidence="2">
    <location>
        <begin position="3"/>
        <end position="146"/>
    </location>
</feature>
<dbReference type="InterPro" id="IPR000182">
    <property type="entry name" value="GNAT_dom"/>
</dbReference>
<evidence type="ECO:0000313" key="3">
    <source>
        <dbReference type="EMBL" id="BAS26570.1"/>
    </source>
</evidence>
<dbReference type="InterPro" id="IPR036527">
    <property type="entry name" value="SCP2_sterol-bd_dom_sf"/>
</dbReference>
<dbReference type="STRING" id="1555112.LIP_0713"/>
<dbReference type="InterPro" id="IPR016181">
    <property type="entry name" value="Acyl_CoA_acyltransferase"/>
</dbReference>
<gene>
    <name evidence="3" type="ORF">LIP_0713</name>
</gene>
<dbReference type="GO" id="GO:0030649">
    <property type="term" value="P:aminoglycoside antibiotic catabolic process"/>
    <property type="evidence" value="ECO:0007669"/>
    <property type="project" value="TreeGrafter"/>
</dbReference>
<evidence type="ECO:0000259" key="2">
    <source>
        <dbReference type="PROSITE" id="PS51186"/>
    </source>
</evidence>
<feature type="region of interest" description="Disordered" evidence="1">
    <location>
        <begin position="406"/>
        <end position="434"/>
    </location>
</feature>
<evidence type="ECO:0000256" key="1">
    <source>
        <dbReference type="SAM" id="MobiDB-lite"/>
    </source>
</evidence>
<protein>
    <recommendedName>
        <fullName evidence="2">N-acetyltransferase domain-containing protein</fullName>
    </recommendedName>
</protein>
<dbReference type="Pfam" id="PF13527">
    <property type="entry name" value="Acetyltransf_9"/>
    <property type="match status" value="1"/>
</dbReference>
<dbReference type="Gene3D" id="3.30.1050.10">
    <property type="entry name" value="SCP2 sterol-binding domain"/>
    <property type="match status" value="1"/>
</dbReference>
<sequence>MEALVRRLTRADIAPYAALDAFAFQGDEKAQRREWTASPPVGLGAFEPGGGGLLAALRIWPFLAFFQGRPVPTGGVASVASWPEVRRHGLVARLLRESLNVMREEGQVVSALYPFSYSFYRRYGWELAFTRNVYEIPLVELDRYRRPPGGRFQPAGPDDLPAMDALYRRFVSRWNGPLLRETLWWRERILHRQGPAGAGPRRTILWEDRPRVRAYVVYGFQNPPAASPLEAAPGRVLHVYDWAVEDGEAMHALLSFLVQHDSMAGRMSLAAPSDWDLLPLLVNPRVQVRRAAGAMLRIVDMDRFLGHLFPAGEEDQGEAPGQATPPVPAVHLEVSDELAPWNVGTWLVPLAGGAIERLPAGAANGRAEGSAPVLRGSIQVWSQVLSGYLPALQAWHLGLLELEEPGTEAGRGQAASPGVPDPEDPMGTDRPMRRRERLLQAFDARLGLRTTYLPDGF</sequence>
<dbReference type="Proteomes" id="UP000065807">
    <property type="component" value="Chromosome"/>
</dbReference>
<reference evidence="4" key="1">
    <citation type="submission" date="2015-07" db="EMBL/GenBank/DDBJ databases">
        <title>Complete genome sequence and phylogenetic analysis of Limnochorda pilosa.</title>
        <authorList>
            <person name="Watanabe M."/>
            <person name="Kojima H."/>
            <person name="Fukui M."/>
        </authorList>
    </citation>
    <scope>NUCLEOTIDE SEQUENCE [LARGE SCALE GENOMIC DNA]</scope>
    <source>
        <strain evidence="4">HC45</strain>
    </source>
</reference>
<evidence type="ECO:0000313" key="4">
    <source>
        <dbReference type="Proteomes" id="UP000065807"/>
    </source>
</evidence>
<organism evidence="3 4">
    <name type="scientific">Limnochorda pilosa</name>
    <dbReference type="NCBI Taxonomy" id="1555112"/>
    <lineage>
        <taxon>Bacteria</taxon>
        <taxon>Bacillati</taxon>
        <taxon>Bacillota</taxon>
        <taxon>Limnochordia</taxon>
        <taxon>Limnochordales</taxon>
        <taxon>Limnochordaceae</taxon>
        <taxon>Limnochorda</taxon>
    </lineage>
</organism>
<dbReference type="InterPro" id="IPR041380">
    <property type="entry name" value="Acetyltransf_17"/>
</dbReference>
<dbReference type="PANTHER" id="PTHR37817">
    <property type="entry name" value="N-ACETYLTRANSFERASE EIS"/>
    <property type="match status" value="1"/>
</dbReference>
<dbReference type="GO" id="GO:0034069">
    <property type="term" value="F:aminoglycoside N-acetyltransferase activity"/>
    <property type="evidence" value="ECO:0007669"/>
    <property type="project" value="TreeGrafter"/>
</dbReference>
<name>A0A0K2SHK1_LIMPI</name>
<dbReference type="SUPFAM" id="SSF55718">
    <property type="entry name" value="SCP-like"/>
    <property type="match status" value="1"/>
</dbReference>
<dbReference type="Pfam" id="PF17668">
    <property type="entry name" value="Acetyltransf_17"/>
    <property type="match status" value="1"/>
</dbReference>
<dbReference type="Pfam" id="PF13530">
    <property type="entry name" value="SCP2_2"/>
    <property type="match status" value="1"/>
</dbReference>
<dbReference type="Gene3D" id="3.40.630.30">
    <property type="match status" value="2"/>
</dbReference>
<dbReference type="AlphaFoldDB" id="A0A0K2SHK1"/>
<dbReference type="InterPro" id="IPR051554">
    <property type="entry name" value="Acetyltransferase_Eis"/>
</dbReference>
<dbReference type="SUPFAM" id="SSF55729">
    <property type="entry name" value="Acyl-CoA N-acyltransferases (Nat)"/>
    <property type="match status" value="1"/>
</dbReference>
<dbReference type="OrthoDB" id="9768284at2"/>
<reference evidence="4" key="2">
    <citation type="journal article" date="2016" name="Int. J. Syst. Evol. Microbiol.">
        <title>Complete genome sequence and cell structure of Limnochorda pilosa, a Gram-negative spore-former within the phylum Firmicutes.</title>
        <authorList>
            <person name="Watanabe M."/>
            <person name="Kojima H."/>
            <person name="Fukui M."/>
        </authorList>
    </citation>
    <scope>NUCLEOTIDE SEQUENCE [LARGE SCALE GENOMIC DNA]</scope>
    <source>
        <strain evidence="4">HC45</strain>
    </source>
</reference>
<dbReference type="EMBL" id="AP014924">
    <property type="protein sequence ID" value="BAS26570.1"/>
    <property type="molecule type" value="Genomic_DNA"/>
</dbReference>
<dbReference type="InterPro" id="IPR025559">
    <property type="entry name" value="Eis_dom"/>
</dbReference>
<dbReference type="RefSeq" id="WP_068134325.1">
    <property type="nucleotide sequence ID" value="NZ_AP014924.1"/>
</dbReference>